<evidence type="ECO:0000256" key="6">
    <source>
        <dbReference type="ARBA" id="ARBA00022960"/>
    </source>
</evidence>
<dbReference type="Gene3D" id="3.65.10.10">
    <property type="entry name" value="Enolpyruvate transferase domain"/>
    <property type="match status" value="2"/>
</dbReference>
<dbReference type="NCBIfam" id="TIGR01072">
    <property type="entry name" value="murA"/>
    <property type="match status" value="1"/>
</dbReference>
<evidence type="ECO:0000256" key="4">
    <source>
        <dbReference type="ARBA" id="ARBA00022618"/>
    </source>
</evidence>
<evidence type="ECO:0000256" key="13">
    <source>
        <dbReference type="ARBA" id="ARBA00047527"/>
    </source>
</evidence>
<keyword evidence="6" id="KW-0133">Cell shape</keyword>
<organism evidence="16">
    <name type="scientific">uncultured Parcubacteria bacterium Rifle_16ft_4_minimus_37647</name>
    <dbReference type="NCBI Taxonomy" id="1665140"/>
    <lineage>
        <taxon>Bacteria</taxon>
        <taxon>Candidatus Parcubacteria</taxon>
        <taxon>environmental samples</taxon>
    </lineage>
</organism>
<evidence type="ECO:0000256" key="11">
    <source>
        <dbReference type="ARBA" id="ARBA00039108"/>
    </source>
</evidence>
<evidence type="ECO:0000256" key="1">
    <source>
        <dbReference type="ARBA" id="ARBA00004496"/>
    </source>
</evidence>
<evidence type="ECO:0000313" key="16">
    <source>
        <dbReference type="EMBL" id="AKQ02490.1"/>
    </source>
</evidence>
<dbReference type="GO" id="GO:0051301">
    <property type="term" value="P:cell division"/>
    <property type="evidence" value="ECO:0007669"/>
    <property type="project" value="UniProtKB-KW"/>
</dbReference>
<keyword evidence="4" id="KW-0132">Cell division</keyword>
<comment type="similarity">
    <text evidence="10">Belongs to the EPSP synthase family. MurA subfamily.</text>
</comment>
<keyword evidence="7" id="KW-0573">Peptidoglycan synthesis</keyword>
<evidence type="ECO:0000256" key="8">
    <source>
        <dbReference type="ARBA" id="ARBA00023306"/>
    </source>
</evidence>
<dbReference type="SUPFAM" id="SSF55205">
    <property type="entry name" value="EPT/RTPC-like"/>
    <property type="match status" value="1"/>
</dbReference>
<evidence type="ECO:0000256" key="7">
    <source>
        <dbReference type="ARBA" id="ARBA00022984"/>
    </source>
</evidence>
<name>A0A0H4T705_9BACT</name>
<dbReference type="GO" id="GO:0008360">
    <property type="term" value="P:regulation of cell shape"/>
    <property type="evidence" value="ECO:0007669"/>
    <property type="project" value="UniProtKB-KW"/>
</dbReference>
<reference evidence="16" key="1">
    <citation type="journal article" date="2015" name="ISME J.">
        <title>Aquifer environment selects for microbial species cohorts in sediment and groundwater.</title>
        <authorList>
            <person name="Hug L.A."/>
            <person name="Thomas B.C."/>
            <person name="Brown C.T."/>
            <person name="Frischkorn K.R."/>
            <person name="Williams K.H."/>
            <person name="Tringe S.G."/>
            <person name="Banfield J.F."/>
        </authorList>
    </citation>
    <scope>NUCLEOTIDE SEQUENCE</scope>
</reference>
<keyword evidence="9" id="KW-0961">Cell wall biogenesis/degradation</keyword>
<feature type="domain" description="Enolpyruvate transferase" evidence="15">
    <location>
        <begin position="5"/>
        <end position="411"/>
    </location>
</feature>
<dbReference type="GO" id="GO:0008760">
    <property type="term" value="F:UDP-N-acetylglucosamine 1-carboxyvinyltransferase activity"/>
    <property type="evidence" value="ECO:0007669"/>
    <property type="project" value="UniProtKB-UniRule"/>
</dbReference>
<keyword evidence="5 16" id="KW-0808">Transferase</keyword>
<dbReference type="InterPro" id="IPR013792">
    <property type="entry name" value="RNA3'P_cycl/enolpyr_Trfase_a/b"/>
</dbReference>
<gene>
    <name evidence="16" type="primary">murA</name>
</gene>
<evidence type="ECO:0000256" key="3">
    <source>
        <dbReference type="ARBA" id="ARBA00022490"/>
    </source>
</evidence>
<evidence type="ECO:0000256" key="9">
    <source>
        <dbReference type="ARBA" id="ARBA00023316"/>
    </source>
</evidence>
<evidence type="ECO:0000256" key="10">
    <source>
        <dbReference type="ARBA" id="ARBA00038367"/>
    </source>
</evidence>
<dbReference type="GO" id="GO:0009252">
    <property type="term" value="P:peptidoglycan biosynthetic process"/>
    <property type="evidence" value="ECO:0007669"/>
    <property type="project" value="UniProtKB-UniRule"/>
</dbReference>
<dbReference type="InterPro" id="IPR036968">
    <property type="entry name" value="Enolpyruvate_Tfrase_sf"/>
</dbReference>
<protein>
    <recommendedName>
        <fullName evidence="12 14">UDP-N-acetylglucosamine 1-carboxyvinyltransferase</fullName>
        <ecNumber evidence="11 14">2.5.1.7</ecNumber>
    </recommendedName>
</protein>
<evidence type="ECO:0000256" key="2">
    <source>
        <dbReference type="ARBA" id="ARBA00004752"/>
    </source>
</evidence>
<dbReference type="GO" id="GO:0019277">
    <property type="term" value="P:UDP-N-acetylgalactosamine biosynthetic process"/>
    <property type="evidence" value="ECO:0007669"/>
    <property type="project" value="InterPro"/>
</dbReference>
<dbReference type="GO" id="GO:0071555">
    <property type="term" value="P:cell wall organization"/>
    <property type="evidence" value="ECO:0007669"/>
    <property type="project" value="UniProtKB-KW"/>
</dbReference>
<dbReference type="InterPro" id="IPR050068">
    <property type="entry name" value="MurA_subfamily"/>
</dbReference>
<dbReference type="NCBIfam" id="NF006873">
    <property type="entry name" value="PRK09369.1"/>
    <property type="match status" value="1"/>
</dbReference>
<dbReference type="PANTHER" id="PTHR43783:SF1">
    <property type="entry name" value="UDP-N-ACETYLGLUCOSAMINE 1-CARBOXYVINYLTRANSFERASE"/>
    <property type="match status" value="1"/>
</dbReference>
<evidence type="ECO:0000256" key="5">
    <source>
        <dbReference type="ARBA" id="ARBA00022679"/>
    </source>
</evidence>
<evidence type="ECO:0000259" key="15">
    <source>
        <dbReference type="Pfam" id="PF00275"/>
    </source>
</evidence>
<comment type="subcellular location">
    <subcellularLocation>
        <location evidence="1">Cytoplasm</location>
    </subcellularLocation>
</comment>
<dbReference type="PANTHER" id="PTHR43783">
    <property type="entry name" value="UDP-N-ACETYLGLUCOSAMINE 1-CARBOXYVINYLTRANSFERASE"/>
    <property type="match status" value="1"/>
</dbReference>
<proteinExistence type="inferred from homology"/>
<keyword evidence="8" id="KW-0131">Cell cycle</keyword>
<sequence length="422" mass="46245">MKFVVNGGNRLEGEIEVRGFKNAATPILAATLLTETPCVVKNLPLIGDVLNFLKILEGIGSNIEWLNERTVKITNKNLDVSKLDKDLVCKMRSSILLLGPILARFGEIQMSTPGGCHIGVRPMDAHFDAFKELGFDVDYDEKKDTYSVKKTRVSESREVVLKEFSVTATENLLMFGALNPGISIKIAAIEPHVEDLGRFLISLGAKIDGVGTHSLRIERGIDTNLEVEHTIINDPIEAGTFIALGLATGSDISVLDVPVEMLTLPFLKFKEMGAILDIENDKVIVHGKKSKLIAAKKIEVRPYPGFPSDLQAPFGVLATQAEGETLIFDTLYEGRLKYLYELEKMGATIEILDPHRGIIKGPTRLKGTEVESVDLRAGATLVIAALAAEGKSTLNNAEQIDRGYEKIDERLARLGAEIKRVE</sequence>
<keyword evidence="3" id="KW-0963">Cytoplasm</keyword>
<dbReference type="EMBL" id="KT007000">
    <property type="protein sequence ID" value="AKQ02490.1"/>
    <property type="molecule type" value="Genomic_DNA"/>
</dbReference>
<dbReference type="AlphaFoldDB" id="A0A0H4T705"/>
<dbReference type="Pfam" id="PF00275">
    <property type="entry name" value="EPSP_synthase"/>
    <property type="match status" value="1"/>
</dbReference>
<dbReference type="InterPro" id="IPR001986">
    <property type="entry name" value="Enolpyruvate_Tfrase_dom"/>
</dbReference>
<dbReference type="CDD" id="cd01555">
    <property type="entry name" value="UdpNAET"/>
    <property type="match status" value="1"/>
</dbReference>
<dbReference type="InterPro" id="IPR005750">
    <property type="entry name" value="UDP_GlcNAc_COvinyl_MurA"/>
</dbReference>
<dbReference type="GO" id="GO:0005737">
    <property type="term" value="C:cytoplasm"/>
    <property type="evidence" value="ECO:0007669"/>
    <property type="project" value="UniProtKB-SubCell"/>
</dbReference>
<dbReference type="EC" id="2.5.1.7" evidence="11 14"/>
<evidence type="ECO:0000256" key="12">
    <source>
        <dbReference type="ARBA" id="ARBA00039754"/>
    </source>
</evidence>
<comment type="catalytic activity">
    <reaction evidence="13">
        <text>phosphoenolpyruvate + UDP-N-acetyl-alpha-D-glucosamine = UDP-N-acetyl-3-O-(1-carboxyvinyl)-alpha-D-glucosamine + phosphate</text>
        <dbReference type="Rhea" id="RHEA:18681"/>
        <dbReference type="ChEBI" id="CHEBI:43474"/>
        <dbReference type="ChEBI" id="CHEBI:57705"/>
        <dbReference type="ChEBI" id="CHEBI:58702"/>
        <dbReference type="ChEBI" id="CHEBI:68483"/>
        <dbReference type="EC" id="2.5.1.7"/>
    </reaction>
</comment>
<evidence type="ECO:0000256" key="14">
    <source>
        <dbReference type="NCBIfam" id="TIGR01072"/>
    </source>
</evidence>
<comment type="pathway">
    <text evidence="2">Cell wall biogenesis; peptidoglycan biosynthesis.</text>
</comment>
<accession>A0A0H4T705</accession>